<keyword evidence="4" id="KW-1185">Reference proteome</keyword>
<dbReference type="Pfam" id="PF23436">
    <property type="entry name" value="RabGap-TBC_2"/>
    <property type="match status" value="1"/>
</dbReference>
<feature type="coiled-coil region" evidence="1">
    <location>
        <begin position="304"/>
        <end position="331"/>
    </location>
</feature>
<dbReference type="Proteomes" id="UP001165065">
    <property type="component" value="Unassembled WGS sequence"/>
</dbReference>
<protein>
    <recommendedName>
        <fullName evidence="2">Rab-GAP TBC domain-containing protein</fullName>
    </recommendedName>
</protein>
<name>A0A9W7G178_9STRA</name>
<reference evidence="4" key="1">
    <citation type="journal article" date="2023" name="Commun. Biol.">
        <title>Genome analysis of Parmales, the sister group of diatoms, reveals the evolutionary specialization of diatoms from phago-mixotrophs to photoautotrophs.</title>
        <authorList>
            <person name="Ban H."/>
            <person name="Sato S."/>
            <person name="Yoshikawa S."/>
            <person name="Yamada K."/>
            <person name="Nakamura Y."/>
            <person name="Ichinomiya M."/>
            <person name="Sato N."/>
            <person name="Blanc-Mathieu R."/>
            <person name="Endo H."/>
            <person name="Kuwata A."/>
            <person name="Ogata H."/>
        </authorList>
    </citation>
    <scope>NUCLEOTIDE SEQUENCE [LARGE SCALE GENOMIC DNA]</scope>
</reference>
<gene>
    <name evidence="3" type="ORF">TrCOL_g8342</name>
</gene>
<comment type="caution">
    <text evidence="3">The sequence shown here is derived from an EMBL/GenBank/DDBJ whole genome shotgun (WGS) entry which is preliminary data.</text>
</comment>
<dbReference type="InterPro" id="IPR000195">
    <property type="entry name" value="Rab-GAP-TBC_dom"/>
</dbReference>
<feature type="domain" description="Rab-GAP TBC" evidence="2">
    <location>
        <begin position="4"/>
        <end position="95"/>
    </location>
</feature>
<dbReference type="EMBL" id="BRYA01000664">
    <property type="protein sequence ID" value="GMI28572.1"/>
    <property type="molecule type" value="Genomic_DNA"/>
</dbReference>
<dbReference type="AlphaFoldDB" id="A0A9W7G178"/>
<evidence type="ECO:0000313" key="3">
    <source>
        <dbReference type="EMBL" id="GMI28572.1"/>
    </source>
</evidence>
<evidence type="ECO:0000256" key="1">
    <source>
        <dbReference type="SAM" id="Coils"/>
    </source>
</evidence>
<dbReference type="Gene3D" id="1.10.472.80">
    <property type="entry name" value="Ypt/Rab-GAP domain of gyp1p, domain 3"/>
    <property type="match status" value="1"/>
</dbReference>
<organism evidence="3 4">
    <name type="scientific">Triparma columacea</name>
    <dbReference type="NCBI Taxonomy" id="722753"/>
    <lineage>
        <taxon>Eukaryota</taxon>
        <taxon>Sar</taxon>
        <taxon>Stramenopiles</taxon>
        <taxon>Ochrophyta</taxon>
        <taxon>Bolidophyceae</taxon>
        <taxon>Parmales</taxon>
        <taxon>Triparmaceae</taxon>
        <taxon>Triparma</taxon>
    </lineage>
</organism>
<dbReference type="OrthoDB" id="10365813at2759"/>
<keyword evidence="1" id="KW-0175">Coiled coil</keyword>
<sequence>MKVLMYQFDSIFTTLLPNLAIHVESMDMGFSSVTASQMGMTLHAYSAPVRFIPAYLDYITCSGMAGVVALGIERLKLESSQVQNYTMEEVGKYLRGFRENLKGTPEERVRGAHGMGICRRGMEELEGRLREVIFKEQLEGNHSSGSVGRFKSESWKDRCGVTWSVSPTEVETVRNLFRTMDTEVGSDSQVLRDKITKVSKVINKLHEDICKAKLEMMGKVELVDSLQLQKFSLQRAVAGLCERAGVGGGKDKSLLDSLAGIQRKAGFIETKLTQAAEGRDKVFMKVNELTVEYEEMVEVKEGYCRALQEVCERYERKREEVVGKIARTESNGSAA</sequence>
<proteinExistence type="predicted"/>
<evidence type="ECO:0000313" key="4">
    <source>
        <dbReference type="Proteomes" id="UP001165065"/>
    </source>
</evidence>
<evidence type="ECO:0000259" key="2">
    <source>
        <dbReference type="Pfam" id="PF23436"/>
    </source>
</evidence>
<accession>A0A9W7G178</accession>